<protein>
    <submittedName>
        <fullName evidence="1">Uncharacterized protein</fullName>
    </submittedName>
</protein>
<dbReference type="AlphaFoldDB" id="A0A402BLD4"/>
<sequence>MSIHGMSTNAETLLFLAWATRIDLRERMIKVHQERRSDAAAPERVLRGEIKYSQPPVFEEDSVYGPVYEALFNYRLDRVEYSLVDWALRGEHAVYLKASDAAAPNDEDDYSTPETGILWQSIAEDDRLMFRVKSIGRDWHETPDQVANALRLYFTFRTPLLMRTPESCFLFHEFISMSLERVNWVELASLVLDIPYQPGAMLSEEAKDGDYEAMQLALLKEMVWRGYVDFGEFSNHPLFSRQLHELCLNLAGVCYNTHGALRQLEESHSIYDQHIRQK</sequence>
<accession>A0A402BLD4</accession>
<dbReference type="RefSeq" id="WP_126632169.1">
    <property type="nucleotide sequence ID" value="NZ_BIFT01000003.1"/>
</dbReference>
<keyword evidence="2" id="KW-1185">Reference proteome</keyword>
<gene>
    <name evidence="1" type="ORF">KDA_76620</name>
</gene>
<comment type="caution">
    <text evidence="1">The sequence shown here is derived from an EMBL/GenBank/DDBJ whole genome shotgun (WGS) entry which is preliminary data.</text>
</comment>
<name>A0A402BLD4_9CHLR</name>
<evidence type="ECO:0000313" key="2">
    <source>
        <dbReference type="Proteomes" id="UP000287171"/>
    </source>
</evidence>
<dbReference type="EMBL" id="BIFT01000003">
    <property type="protein sequence ID" value="GCE32178.1"/>
    <property type="molecule type" value="Genomic_DNA"/>
</dbReference>
<reference evidence="2" key="1">
    <citation type="submission" date="2018-12" db="EMBL/GenBank/DDBJ databases">
        <title>Tengunoibacter tsumagoiensis gen. nov., sp. nov., Dictyobacter kobayashii sp. nov., D. alpinus sp. nov., and D. joshuensis sp. nov. and description of Dictyobacteraceae fam. nov. within the order Ktedonobacterales isolated from Tengu-no-mugimeshi.</title>
        <authorList>
            <person name="Wang C.M."/>
            <person name="Zheng Y."/>
            <person name="Sakai Y."/>
            <person name="Toyoda A."/>
            <person name="Minakuchi Y."/>
            <person name="Abe K."/>
            <person name="Yokota A."/>
            <person name="Yabe S."/>
        </authorList>
    </citation>
    <scope>NUCLEOTIDE SEQUENCE [LARGE SCALE GENOMIC DNA]</scope>
    <source>
        <strain evidence="2">Uno16</strain>
    </source>
</reference>
<proteinExistence type="predicted"/>
<organism evidence="1 2">
    <name type="scientific">Dictyobacter alpinus</name>
    <dbReference type="NCBI Taxonomy" id="2014873"/>
    <lineage>
        <taxon>Bacteria</taxon>
        <taxon>Bacillati</taxon>
        <taxon>Chloroflexota</taxon>
        <taxon>Ktedonobacteria</taxon>
        <taxon>Ktedonobacterales</taxon>
        <taxon>Dictyobacteraceae</taxon>
        <taxon>Dictyobacter</taxon>
    </lineage>
</organism>
<dbReference type="Proteomes" id="UP000287171">
    <property type="component" value="Unassembled WGS sequence"/>
</dbReference>
<evidence type="ECO:0000313" key="1">
    <source>
        <dbReference type="EMBL" id="GCE32178.1"/>
    </source>
</evidence>